<evidence type="ECO:0000259" key="11">
    <source>
        <dbReference type="Pfam" id="PF01706"/>
    </source>
</evidence>
<evidence type="ECO:0000259" key="13">
    <source>
        <dbReference type="Pfam" id="PF14842"/>
    </source>
</evidence>
<dbReference type="InterPro" id="IPR032779">
    <property type="entry name" value="FliG_M"/>
</dbReference>
<keyword evidence="14" id="KW-0282">Flagellum</keyword>
<gene>
    <name evidence="14" type="primary">fliG</name>
    <name evidence="14" type="ORF">D3218_06140</name>
</gene>
<evidence type="ECO:0000256" key="3">
    <source>
        <dbReference type="ARBA" id="ARBA00010299"/>
    </source>
</evidence>
<evidence type="ECO:0000259" key="12">
    <source>
        <dbReference type="Pfam" id="PF14841"/>
    </source>
</evidence>
<feature type="domain" description="Flagellar motor switch protein FliG C-terminal" evidence="11">
    <location>
        <begin position="230"/>
        <end position="336"/>
    </location>
</feature>
<feature type="domain" description="Flagellar motor switch protein FliG middle" evidence="12">
    <location>
        <begin position="129"/>
        <end position="196"/>
    </location>
</feature>
<dbReference type="GO" id="GO:0071973">
    <property type="term" value="P:bacterial-type flagellum-dependent cell motility"/>
    <property type="evidence" value="ECO:0007669"/>
    <property type="project" value="InterPro"/>
</dbReference>
<evidence type="ECO:0000256" key="10">
    <source>
        <dbReference type="ARBA" id="ARBA00025598"/>
    </source>
</evidence>
<dbReference type="Pfam" id="PF14842">
    <property type="entry name" value="FliG_N"/>
    <property type="match status" value="1"/>
</dbReference>
<feature type="domain" description="Flagellar motor switch protein FliG N-terminal" evidence="13">
    <location>
        <begin position="16"/>
        <end position="102"/>
    </location>
</feature>
<keyword evidence="15" id="KW-1185">Reference proteome</keyword>
<protein>
    <recommendedName>
        <fullName evidence="4">Flagellar motor switch protein FliG</fullName>
    </recommendedName>
</protein>
<keyword evidence="14" id="KW-0966">Cell projection</keyword>
<dbReference type="Pfam" id="PF14841">
    <property type="entry name" value="FliG_M"/>
    <property type="match status" value="1"/>
</dbReference>
<evidence type="ECO:0000256" key="7">
    <source>
        <dbReference type="ARBA" id="ARBA00022779"/>
    </source>
</evidence>
<keyword evidence="14" id="KW-0969">Cilium</keyword>
<dbReference type="InterPro" id="IPR011002">
    <property type="entry name" value="FliG_a-hlx"/>
</dbReference>
<sequence>MLSEAYQSRELGAPTLSGASRAAVLLLTLGGEGATKLLKHFSAEEIRALRQSAALPNSVTPMELDEIVADFQDAFRVGPAITGLDGEMTKLLRSSLTREELALVFDGEAMPVDEGGVPVWQEIEQLGQEALAKVLDREHPQVAAYILQRVKSDFSATIVAGMPATRRNDIMRRMLSSAPPPEAVARLIERRCREAFVAASKGAERRERYATMAEIVNRMEKAQTEELLAALETAEPEEAAALRKLLFAFEDVAGLSRKGRLVLFDAIQVEQVTLALNGAPQDLREAVLSAMGARARRMVEAELGRNEPAAADAVQAARRAIAGAALSLAAEGRIDLAEKAEG</sequence>
<proteinExistence type="inferred from homology"/>
<dbReference type="EMBL" id="QYRN01000003">
    <property type="protein sequence ID" value="RIY01903.1"/>
    <property type="molecule type" value="Genomic_DNA"/>
</dbReference>
<dbReference type="Gene3D" id="1.10.220.30">
    <property type="match status" value="3"/>
</dbReference>
<name>A0A3A1WU07_9HYPH</name>
<keyword evidence="7" id="KW-0283">Flagellar rotation</keyword>
<organism evidence="14 15">
    <name type="scientific">Aureimonas flava</name>
    <dbReference type="NCBI Taxonomy" id="2320271"/>
    <lineage>
        <taxon>Bacteria</taxon>
        <taxon>Pseudomonadati</taxon>
        <taxon>Pseudomonadota</taxon>
        <taxon>Alphaproteobacteria</taxon>
        <taxon>Hyphomicrobiales</taxon>
        <taxon>Aurantimonadaceae</taxon>
        <taxon>Aureimonas</taxon>
    </lineage>
</organism>
<comment type="function">
    <text evidence="10">FliG is one of three proteins (FliG, FliN, FliM) that forms the rotor-mounted switch complex (C ring), located at the base of the basal body. This complex interacts with the CheY and CheZ chemotaxis proteins, in addition to contacting components of the motor that determine the direction of flagellar rotation.</text>
</comment>
<evidence type="ECO:0000256" key="5">
    <source>
        <dbReference type="ARBA" id="ARBA00022475"/>
    </source>
</evidence>
<dbReference type="InterPro" id="IPR023087">
    <property type="entry name" value="Flg_Motor_Flig_C"/>
</dbReference>
<evidence type="ECO:0000256" key="1">
    <source>
        <dbReference type="ARBA" id="ARBA00004117"/>
    </source>
</evidence>
<keyword evidence="6" id="KW-0145">Chemotaxis</keyword>
<dbReference type="GO" id="GO:0009425">
    <property type="term" value="C:bacterial-type flagellum basal body"/>
    <property type="evidence" value="ECO:0007669"/>
    <property type="project" value="UniProtKB-SubCell"/>
</dbReference>
<dbReference type="PANTHER" id="PTHR30534:SF0">
    <property type="entry name" value="FLAGELLAR MOTOR SWITCH PROTEIN FLIG"/>
    <property type="match status" value="1"/>
</dbReference>
<comment type="subcellular location">
    <subcellularLocation>
        <location evidence="1">Bacterial flagellum basal body</location>
    </subcellularLocation>
    <subcellularLocation>
        <location evidence="2">Cell membrane</location>
        <topology evidence="2">Peripheral membrane protein</topology>
        <orientation evidence="2">Cytoplasmic side</orientation>
    </subcellularLocation>
</comment>
<comment type="caution">
    <text evidence="14">The sequence shown here is derived from an EMBL/GenBank/DDBJ whole genome shotgun (WGS) entry which is preliminary data.</text>
</comment>
<evidence type="ECO:0000313" key="14">
    <source>
        <dbReference type="EMBL" id="RIY01903.1"/>
    </source>
</evidence>
<dbReference type="InterPro" id="IPR028263">
    <property type="entry name" value="FliG_N"/>
</dbReference>
<dbReference type="OrthoDB" id="9780302at2"/>
<dbReference type="SUPFAM" id="SSF48029">
    <property type="entry name" value="FliG"/>
    <property type="match status" value="2"/>
</dbReference>
<evidence type="ECO:0000256" key="6">
    <source>
        <dbReference type="ARBA" id="ARBA00022500"/>
    </source>
</evidence>
<evidence type="ECO:0000256" key="4">
    <source>
        <dbReference type="ARBA" id="ARBA00021870"/>
    </source>
</evidence>
<dbReference type="PRINTS" id="PR00954">
    <property type="entry name" value="FLGMOTORFLIG"/>
</dbReference>
<comment type="similarity">
    <text evidence="3">Belongs to the FliG family.</text>
</comment>
<dbReference type="GO" id="GO:0006935">
    <property type="term" value="P:chemotaxis"/>
    <property type="evidence" value="ECO:0007669"/>
    <property type="project" value="UniProtKB-KW"/>
</dbReference>
<evidence type="ECO:0000313" key="15">
    <source>
        <dbReference type="Proteomes" id="UP000265750"/>
    </source>
</evidence>
<evidence type="ECO:0000256" key="8">
    <source>
        <dbReference type="ARBA" id="ARBA00023136"/>
    </source>
</evidence>
<accession>A0A3A1WU07</accession>
<evidence type="ECO:0000256" key="2">
    <source>
        <dbReference type="ARBA" id="ARBA00004413"/>
    </source>
</evidence>
<keyword evidence="8" id="KW-0472">Membrane</keyword>
<keyword evidence="9" id="KW-0975">Bacterial flagellum</keyword>
<dbReference type="GO" id="GO:0003774">
    <property type="term" value="F:cytoskeletal motor activity"/>
    <property type="evidence" value="ECO:0007669"/>
    <property type="project" value="InterPro"/>
</dbReference>
<dbReference type="Proteomes" id="UP000265750">
    <property type="component" value="Unassembled WGS sequence"/>
</dbReference>
<dbReference type="PANTHER" id="PTHR30534">
    <property type="entry name" value="FLAGELLAR MOTOR SWITCH PROTEIN FLIG"/>
    <property type="match status" value="1"/>
</dbReference>
<keyword evidence="5" id="KW-1003">Cell membrane</keyword>
<reference evidence="15" key="1">
    <citation type="submission" date="2018-09" db="EMBL/GenBank/DDBJ databases">
        <authorList>
            <person name="Tuo L."/>
        </authorList>
    </citation>
    <scope>NUCLEOTIDE SEQUENCE [LARGE SCALE GENOMIC DNA]</scope>
    <source>
        <strain evidence="15">M2BS4Y-1</strain>
    </source>
</reference>
<dbReference type="GO" id="GO:0005886">
    <property type="term" value="C:plasma membrane"/>
    <property type="evidence" value="ECO:0007669"/>
    <property type="project" value="UniProtKB-SubCell"/>
</dbReference>
<dbReference type="AlphaFoldDB" id="A0A3A1WU07"/>
<dbReference type="Pfam" id="PF01706">
    <property type="entry name" value="FliG_C"/>
    <property type="match status" value="1"/>
</dbReference>
<dbReference type="InterPro" id="IPR000090">
    <property type="entry name" value="Flg_Motor_Flig"/>
</dbReference>
<evidence type="ECO:0000256" key="9">
    <source>
        <dbReference type="ARBA" id="ARBA00023143"/>
    </source>
</evidence>